<dbReference type="OMA" id="FEAQFKP"/>
<sequence length="296" mass="33202">MIGKRKRDTAVVSRSFKTEDEEQTSTVPDTSSAHDLFRRFFEAQFEPLELPDGQINCGQESQKDEQGYNDGSESGSEWDGVSEEEESNQVEVVEYQDRTTKEKELLDKKARKAFMTAKPPTLSTESTTRKPASKKAKNEKEDDDDDDVMDAEHLKNDLALQRLLKESHLLDSASELAPTGKNRLKALDLRMQSLGAKTSLYQQNMPSSLRRGIKAKALTKEEKRRREAKENGIILEKPTHKSKVTKGRRERGIAGPGIGKLSGGTLNLSKRDIAVVQSSRRSIRGGRGKTKTRGRR</sequence>
<evidence type="ECO:0000313" key="2">
    <source>
        <dbReference type="EMBL" id="EAW24121.1"/>
    </source>
</evidence>
<dbReference type="GO" id="GO:0000462">
    <property type="term" value="P:maturation of SSU-rRNA from tricistronic rRNA transcript (SSU-rRNA, 5.8S rRNA, LSU-rRNA)"/>
    <property type="evidence" value="ECO:0007669"/>
    <property type="project" value="TreeGrafter"/>
</dbReference>
<organism evidence="2 3">
    <name type="scientific">Neosartorya fischeri (strain ATCC 1020 / DSM 3700 / CBS 544.65 / FGSC A1164 / JCM 1740 / NRRL 181 / WB 181)</name>
    <name type="common">Aspergillus fischerianus</name>
    <dbReference type="NCBI Taxonomy" id="331117"/>
    <lineage>
        <taxon>Eukaryota</taxon>
        <taxon>Fungi</taxon>
        <taxon>Dikarya</taxon>
        <taxon>Ascomycota</taxon>
        <taxon>Pezizomycotina</taxon>
        <taxon>Eurotiomycetes</taxon>
        <taxon>Eurotiomycetidae</taxon>
        <taxon>Eurotiales</taxon>
        <taxon>Aspergillaceae</taxon>
        <taxon>Aspergillus</taxon>
        <taxon>Aspergillus subgen. Fumigati</taxon>
    </lineage>
</organism>
<dbReference type="RefSeq" id="XP_001266018.1">
    <property type="nucleotide sequence ID" value="XM_001266017.1"/>
</dbReference>
<dbReference type="VEuPathDB" id="FungiDB:NFIA_036930"/>
<feature type="compositionally biased region" description="Basic residues" evidence="1">
    <location>
        <begin position="281"/>
        <end position="296"/>
    </location>
</feature>
<feature type="compositionally biased region" description="Basic and acidic residues" evidence="1">
    <location>
        <begin position="219"/>
        <end position="230"/>
    </location>
</feature>
<feature type="compositionally biased region" description="Polar residues" evidence="1">
    <location>
        <begin position="24"/>
        <end position="33"/>
    </location>
</feature>
<feature type="compositionally biased region" description="Basic residues" evidence="1">
    <location>
        <begin position="240"/>
        <end position="249"/>
    </location>
</feature>
<dbReference type="Pfam" id="PF15375">
    <property type="entry name" value="FSAF1"/>
    <property type="match status" value="1"/>
</dbReference>
<proteinExistence type="predicted"/>
<dbReference type="PANTHER" id="PTHR28096">
    <property type="entry name" value="PROTEIN FAF1"/>
    <property type="match status" value="1"/>
</dbReference>
<feature type="region of interest" description="Disordered" evidence="1">
    <location>
        <begin position="48"/>
        <end position="152"/>
    </location>
</feature>
<accession>A1CZF1</accession>
<feature type="region of interest" description="Disordered" evidence="1">
    <location>
        <begin position="219"/>
        <end position="296"/>
    </location>
</feature>
<name>A1CZF1_NEOFI</name>
<dbReference type="PANTHER" id="PTHR28096:SF1">
    <property type="entry name" value="PROTEIN FAF1"/>
    <property type="match status" value="1"/>
</dbReference>
<dbReference type="KEGG" id="nfi:NFIA_036930"/>
<dbReference type="AlphaFoldDB" id="A1CZF1"/>
<dbReference type="Proteomes" id="UP000006702">
    <property type="component" value="Unassembled WGS sequence"/>
</dbReference>
<dbReference type="STRING" id="331117.A1CZF1"/>
<dbReference type="GeneID" id="4593016"/>
<gene>
    <name evidence="2" type="ORF">NFIA_036930</name>
</gene>
<evidence type="ECO:0000313" key="3">
    <source>
        <dbReference type="Proteomes" id="UP000006702"/>
    </source>
</evidence>
<dbReference type="EMBL" id="DS027686">
    <property type="protein sequence ID" value="EAW24121.1"/>
    <property type="molecule type" value="Genomic_DNA"/>
</dbReference>
<dbReference type="eggNOG" id="ENOG502QVP1">
    <property type="taxonomic scope" value="Eukaryota"/>
</dbReference>
<feature type="compositionally biased region" description="Basic and acidic residues" evidence="1">
    <location>
        <begin position="95"/>
        <end position="108"/>
    </location>
</feature>
<dbReference type="InterPro" id="IPR053030">
    <property type="entry name" value="Ribosomal_biogenesis_FAF1-like"/>
</dbReference>
<reference evidence="3" key="1">
    <citation type="journal article" date="2008" name="PLoS Genet.">
        <title>Genomic islands in the pathogenic filamentous fungus Aspergillus fumigatus.</title>
        <authorList>
            <person name="Fedorova N.D."/>
            <person name="Khaldi N."/>
            <person name="Joardar V.S."/>
            <person name="Maiti R."/>
            <person name="Amedeo P."/>
            <person name="Anderson M.J."/>
            <person name="Crabtree J."/>
            <person name="Silva J.C."/>
            <person name="Badger J.H."/>
            <person name="Albarraq A."/>
            <person name="Angiuoli S."/>
            <person name="Bussey H."/>
            <person name="Bowyer P."/>
            <person name="Cotty P.J."/>
            <person name="Dyer P.S."/>
            <person name="Egan A."/>
            <person name="Galens K."/>
            <person name="Fraser-Liggett C.M."/>
            <person name="Haas B.J."/>
            <person name="Inman J.M."/>
            <person name="Kent R."/>
            <person name="Lemieux S."/>
            <person name="Malavazi I."/>
            <person name="Orvis J."/>
            <person name="Roemer T."/>
            <person name="Ronning C.M."/>
            <person name="Sundaram J.P."/>
            <person name="Sutton G."/>
            <person name="Turner G."/>
            <person name="Venter J.C."/>
            <person name="White O.R."/>
            <person name="Whitty B.R."/>
            <person name="Youngman P."/>
            <person name="Wolfe K.H."/>
            <person name="Goldman G.H."/>
            <person name="Wortman J.R."/>
            <person name="Jiang B."/>
            <person name="Denning D.W."/>
            <person name="Nierman W.C."/>
        </authorList>
    </citation>
    <scope>NUCLEOTIDE SEQUENCE [LARGE SCALE GENOMIC DNA]</scope>
    <source>
        <strain evidence="3">ATCC 1020 / DSM 3700 / CBS 544.65 / FGSC A1164 / JCM 1740 / NRRL 181 / WB 181</strain>
    </source>
</reference>
<dbReference type="GO" id="GO:0005730">
    <property type="term" value="C:nucleolus"/>
    <property type="evidence" value="ECO:0007669"/>
    <property type="project" value="TreeGrafter"/>
</dbReference>
<keyword evidence="3" id="KW-1185">Reference proteome</keyword>
<protein>
    <recommendedName>
        <fullName evidence="4">Protein FAF1</fullName>
    </recommendedName>
</protein>
<dbReference type="HOGENOM" id="CLU_054969_0_0_1"/>
<evidence type="ECO:0000256" key="1">
    <source>
        <dbReference type="SAM" id="MobiDB-lite"/>
    </source>
</evidence>
<feature type="region of interest" description="Disordered" evidence="1">
    <location>
        <begin position="1"/>
        <end position="33"/>
    </location>
</feature>
<dbReference type="InterPro" id="IPR027973">
    <property type="entry name" value="FSAF1-like"/>
</dbReference>
<feature type="compositionally biased region" description="Polar residues" evidence="1">
    <location>
        <begin position="121"/>
        <end position="130"/>
    </location>
</feature>
<evidence type="ECO:0008006" key="4">
    <source>
        <dbReference type="Google" id="ProtNLM"/>
    </source>
</evidence>
<dbReference type="OrthoDB" id="5556956at2759"/>